<dbReference type="SUPFAM" id="SSF81324">
    <property type="entry name" value="Voltage-gated potassium channels"/>
    <property type="match status" value="1"/>
</dbReference>
<protein>
    <submittedName>
        <fullName evidence="7">Transporter, cation channel family protein</fullName>
    </submittedName>
</protein>
<dbReference type="InterPro" id="IPR005821">
    <property type="entry name" value="Ion_trans_dom"/>
</dbReference>
<dbReference type="EMBL" id="JADAQX010000150">
    <property type="protein sequence ID" value="KAF8821653.1"/>
    <property type="molecule type" value="Genomic_DNA"/>
</dbReference>
<feature type="transmembrane region" description="Helical" evidence="5">
    <location>
        <begin position="142"/>
        <end position="168"/>
    </location>
</feature>
<keyword evidence="3 5" id="KW-1133">Transmembrane helix</keyword>
<keyword evidence="4 5" id="KW-0472">Membrane</keyword>
<evidence type="ECO:0000259" key="6">
    <source>
        <dbReference type="Pfam" id="PF00520"/>
    </source>
</evidence>
<feature type="non-terminal residue" evidence="7">
    <location>
        <position position="1"/>
    </location>
</feature>
<sequence>HVLLMLQNRKRYVNAAFDLLKDSDQSLSFIRWCGFYEAYSILQKNDMDFGFLSSPEAFDALDTLQRGILYREDFLRILEMYSYTNALKSSGLDRFNPQRFSSLFTRFLHALPIDSCIDGVVAFALGLTFLQTMEVEYRWMGGFSLSFSSSLCTFQTFLSIAYIVGVFLKIMKSGFHSFWNDSFCHNRFDSILTLCLIVLEISQYTYGFPTSRPLENWSSRCLFFVKVYSGIRLGFRIHPFQRLISSLFSVLKAFYTVLGLLLIIFYVYASLGTQIFGGLVECTKSPENSSWSLCDCCVLNFNSFLSSLITLFILMVNGWDSSLEILADHVHSFWCALYFISFYFFTDTIVLNLFVALILEAYEQVNPSKLRDSDEPAESGFLQPPVDSEKVLLKMFQSEYKEV</sequence>
<keyword evidence="2 5" id="KW-0812">Transmembrane</keyword>
<evidence type="ECO:0000256" key="5">
    <source>
        <dbReference type="SAM" id="Phobius"/>
    </source>
</evidence>
<feature type="transmembrane region" description="Helical" evidence="5">
    <location>
        <begin position="247"/>
        <end position="269"/>
    </location>
</feature>
<gene>
    <name evidence="7" type="ORF">IE077_001772</name>
</gene>
<evidence type="ECO:0000256" key="3">
    <source>
        <dbReference type="ARBA" id="ARBA00022989"/>
    </source>
</evidence>
<feature type="transmembrane region" description="Helical" evidence="5">
    <location>
        <begin position="335"/>
        <end position="359"/>
    </location>
</feature>
<comment type="subcellular location">
    <subcellularLocation>
        <location evidence="1">Membrane</location>
        <topology evidence="1">Multi-pass membrane protein</topology>
    </subcellularLocation>
</comment>
<evidence type="ECO:0000256" key="1">
    <source>
        <dbReference type="ARBA" id="ARBA00004141"/>
    </source>
</evidence>
<keyword evidence="8" id="KW-1185">Reference proteome</keyword>
<comment type="caution">
    <text evidence="7">The sequence shown here is derived from an EMBL/GenBank/DDBJ whole genome shotgun (WGS) entry which is preliminary data.</text>
</comment>
<evidence type="ECO:0000256" key="2">
    <source>
        <dbReference type="ARBA" id="ARBA00022692"/>
    </source>
</evidence>
<feature type="transmembrane region" description="Helical" evidence="5">
    <location>
        <begin position="107"/>
        <end position="130"/>
    </location>
</feature>
<dbReference type="PANTHER" id="PTHR46726:SF1">
    <property type="entry name" value="TWO-PORE CALCIUM CHANNEL 3"/>
    <property type="match status" value="1"/>
</dbReference>
<feature type="domain" description="Ion transport" evidence="6">
    <location>
        <begin position="149"/>
        <end position="366"/>
    </location>
</feature>
<organism evidence="7 8">
    <name type="scientific">Cardiosporidium cionae</name>
    <dbReference type="NCBI Taxonomy" id="476202"/>
    <lineage>
        <taxon>Eukaryota</taxon>
        <taxon>Sar</taxon>
        <taxon>Alveolata</taxon>
        <taxon>Apicomplexa</taxon>
        <taxon>Aconoidasida</taxon>
        <taxon>Nephromycida</taxon>
        <taxon>Cardiosporidium</taxon>
    </lineage>
</organism>
<accession>A0ABQ7JCB9</accession>
<proteinExistence type="predicted"/>
<dbReference type="Proteomes" id="UP000823046">
    <property type="component" value="Unassembled WGS sequence"/>
</dbReference>
<name>A0ABQ7JCB9_9APIC</name>
<dbReference type="Gene3D" id="1.10.287.70">
    <property type="match status" value="1"/>
</dbReference>
<evidence type="ECO:0000313" key="7">
    <source>
        <dbReference type="EMBL" id="KAF8821653.1"/>
    </source>
</evidence>
<dbReference type="PANTHER" id="PTHR46726">
    <property type="entry name" value="TWO PORE CHANNEL 3"/>
    <property type="match status" value="1"/>
</dbReference>
<dbReference type="Pfam" id="PF00520">
    <property type="entry name" value="Ion_trans"/>
    <property type="match status" value="1"/>
</dbReference>
<reference evidence="7 8" key="1">
    <citation type="journal article" date="2020" name="bioRxiv">
        <title>Metabolic contributions of an alphaproteobacterial endosymbiont in the apicomplexan Cardiosporidium cionae.</title>
        <authorList>
            <person name="Hunter E.S."/>
            <person name="Paight C.J."/>
            <person name="Lane C.E."/>
        </authorList>
    </citation>
    <scope>NUCLEOTIDE SEQUENCE [LARGE SCALE GENOMIC DNA]</scope>
    <source>
        <strain evidence="7">ESH_2018</strain>
    </source>
</reference>
<evidence type="ECO:0000313" key="8">
    <source>
        <dbReference type="Proteomes" id="UP000823046"/>
    </source>
</evidence>
<feature type="transmembrane region" description="Helical" evidence="5">
    <location>
        <begin position="289"/>
        <end position="314"/>
    </location>
</feature>
<evidence type="ECO:0000256" key="4">
    <source>
        <dbReference type="ARBA" id="ARBA00023136"/>
    </source>
</evidence>